<name>A0ABS4HZN3_9BACL</name>
<proteinExistence type="predicted"/>
<sequence>MDSLFWLSVWDGADIWLSSVGHVVVRLCLRAYTVLRLWGLCACVSTGVYGRAYHFPAKYWLSEQ</sequence>
<organism evidence="1 2">
    <name type="scientific">Paenibacillus aceris</name>
    <dbReference type="NCBI Taxonomy" id="869555"/>
    <lineage>
        <taxon>Bacteria</taxon>
        <taxon>Bacillati</taxon>
        <taxon>Bacillota</taxon>
        <taxon>Bacilli</taxon>
        <taxon>Bacillales</taxon>
        <taxon>Paenibacillaceae</taxon>
        <taxon>Paenibacillus</taxon>
    </lineage>
</organism>
<dbReference type="Proteomes" id="UP001519344">
    <property type="component" value="Unassembled WGS sequence"/>
</dbReference>
<evidence type="ECO:0000313" key="1">
    <source>
        <dbReference type="EMBL" id="MBP1964005.1"/>
    </source>
</evidence>
<protein>
    <submittedName>
        <fullName evidence="1">Uncharacterized protein</fullName>
    </submittedName>
</protein>
<dbReference type="EMBL" id="JAGGKV010000007">
    <property type="protein sequence ID" value="MBP1964005.1"/>
    <property type="molecule type" value="Genomic_DNA"/>
</dbReference>
<accession>A0ABS4HZN3</accession>
<reference evidence="1 2" key="1">
    <citation type="submission" date="2021-03" db="EMBL/GenBank/DDBJ databases">
        <title>Genomic Encyclopedia of Type Strains, Phase IV (KMG-IV): sequencing the most valuable type-strain genomes for metagenomic binning, comparative biology and taxonomic classification.</title>
        <authorList>
            <person name="Goeker M."/>
        </authorList>
    </citation>
    <scope>NUCLEOTIDE SEQUENCE [LARGE SCALE GENOMIC DNA]</scope>
    <source>
        <strain evidence="1 2">DSM 24950</strain>
    </source>
</reference>
<keyword evidence="2" id="KW-1185">Reference proteome</keyword>
<comment type="caution">
    <text evidence="1">The sequence shown here is derived from an EMBL/GenBank/DDBJ whole genome shotgun (WGS) entry which is preliminary data.</text>
</comment>
<evidence type="ECO:0000313" key="2">
    <source>
        <dbReference type="Proteomes" id="UP001519344"/>
    </source>
</evidence>
<gene>
    <name evidence="1" type="ORF">J2Z65_003226</name>
</gene>